<accession>A0AAP0K1L7</accession>
<keyword evidence="1" id="KW-0472">Membrane</keyword>
<gene>
    <name evidence="2" type="ORF">Syun_012292</name>
</gene>
<evidence type="ECO:0000313" key="3">
    <source>
        <dbReference type="Proteomes" id="UP001420932"/>
    </source>
</evidence>
<reference evidence="2 3" key="1">
    <citation type="submission" date="2024-01" db="EMBL/GenBank/DDBJ databases">
        <title>Genome assemblies of Stephania.</title>
        <authorList>
            <person name="Yang L."/>
        </authorList>
    </citation>
    <scope>NUCLEOTIDE SEQUENCE [LARGE SCALE GENOMIC DNA]</scope>
    <source>
        <strain evidence="2">YNDBR</strain>
        <tissue evidence="2">Leaf</tissue>
    </source>
</reference>
<keyword evidence="1" id="KW-0812">Transmembrane</keyword>
<protein>
    <submittedName>
        <fullName evidence="2">Uncharacterized protein</fullName>
    </submittedName>
</protein>
<proteinExistence type="predicted"/>
<evidence type="ECO:0000256" key="1">
    <source>
        <dbReference type="SAM" id="Phobius"/>
    </source>
</evidence>
<organism evidence="2 3">
    <name type="scientific">Stephania yunnanensis</name>
    <dbReference type="NCBI Taxonomy" id="152371"/>
    <lineage>
        <taxon>Eukaryota</taxon>
        <taxon>Viridiplantae</taxon>
        <taxon>Streptophyta</taxon>
        <taxon>Embryophyta</taxon>
        <taxon>Tracheophyta</taxon>
        <taxon>Spermatophyta</taxon>
        <taxon>Magnoliopsida</taxon>
        <taxon>Ranunculales</taxon>
        <taxon>Menispermaceae</taxon>
        <taxon>Menispermoideae</taxon>
        <taxon>Cissampelideae</taxon>
        <taxon>Stephania</taxon>
    </lineage>
</organism>
<dbReference type="Proteomes" id="UP001420932">
    <property type="component" value="Unassembled WGS sequence"/>
</dbReference>
<sequence length="109" mass="12489">MDFVVIKGHGPMTWLESEYTIPTLDMKINQDMWFADDSPMIEDKQKQSLVSLHLWQPSVAYFSLPLFSLHAESNIFTVVDSYGQLPSLIDGLFTVLYIHAFLISFVLFA</sequence>
<dbReference type="EMBL" id="JBBNAF010000005">
    <property type="protein sequence ID" value="KAK9142892.1"/>
    <property type="molecule type" value="Genomic_DNA"/>
</dbReference>
<feature type="transmembrane region" description="Helical" evidence="1">
    <location>
        <begin position="88"/>
        <end position="108"/>
    </location>
</feature>
<feature type="transmembrane region" description="Helical" evidence="1">
    <location>
        <begin position="49"/>
        <end position="68"/>
    </location>
</feature>
<comment type="caution">
    <text evidence="2">The sequence shown here is derived from an EMBL/GenBank/DDBJ whole genome shotgun (WGS) entry which is preliminary data.</text>
</comment>
<dbReference type="AlphaFoldDB" id="A0AAP0K1L7"/>
<name>A0AAP0K1L7_9MAGN</name>
<evidence type="ECO:0000313" key="2">
    <source>
        <dbReference type="EMBL" id="KAK9142892.1"/>
    </source>
</evidence>
<keyword evidence="1" id="KW-1133">Transmembrane helix</keyword>
<keyword evidence="3" id="KW-1185">Reference proteome</keyword>